<sequence>MTDRDLTILLAEDDEGHAFLVQQNLIDAGLSNRIVHAKDGQEALDYIHCTGTFAGRSCSGPLLLLLDINMPRVDGVEVLRRLKADPKTDQLPVIVLTTTDDPREVRRCYELGCSSYVTKPVDYDRFVEAIRRLGLFLSIVQIPGEIPPM</sequence>
<dbReference type="InterPro" id="IPR052893">
    <property type="entry name" value="TCS_response_regulator"/>
</dbReference>
<dbReference type="PANTHER" id="PTHR44520:SF2">
    <property type="entry name" value="RESPONSE REGULATOR RCP1"/>
    <property type="match status" value="1"/>
</dbReference>
<dbReference type="EMBL" id="LR593886">
    <property type="protein sequence ID" value="VTR92996.1"/>
    <property type="molecule type" value="Genomic_DNA"/>
</dbReference>
<feature type="domain" description="Response regulatory" evidence="2">
    <location>
        <begin position="7"/>
        <end position="134"/>
    </location>
</feature>
<evidence type="ECO:0000313" key="3">
    <source>
        <dbReference type="EMBL" id="VTR92996.1"/>
    </source>
</evidence>
<keyword evidence="4" id="KW-1185">Reference proteome</keyword>
<dbReference type="Gene3D" id="3.40.50.2300">
    <property type="match status" value="1"/>
</dbReference>
<proteinExistence type="predicted"/>
<dbReference type="KEGG" id="gms:SOIL9_47180"/>
<dbReference type="InterPro" id="IPR011006">
    <property type="entry name" value="CheY-like_superfamily"/>
</dbReference>
<evidence type="ECO:0000256" key="1">
    <source>
        <dbReference type="PROSITE-ProRule" id="PRU00169"/>
    </source>
</evidence>
<dbReference type="PANTHER" id="PTHR44520">
    <property type="entry name" value="RESPONSE REGULATOR RCP1-RELATED"/>
    <property type="match status" value="1"/>
</dbReference>
<dbReference type="SMART" id="SM00448">
    <property type="entry name" value="REC"/>
    <property type="match status" value="1"/>
</dbReference>
<dbReference type="Pfam" id="PF00072">
    <property type="entry name" value="Response_reg"/>
    <property type="match status" value="1"/>
</dbReference>
<organism evidence="3 4">
    <name type="scientific">Gemmata massiliana</name>
    <dbReference type="NCBI Taxonomy" id="1210884"/>
    <lineage>
        <taxon>Bacteria</taxon>
        <taxon>Pseudomonadati</taxon>
        <taxon>Planctomycetota</taxon>
        <taxon>Planctomycetia</taxon>
        <taxon>Gemmatales</taxon>
        <taxon>Gemmataceae</taxon>
        <taxon>Gemmata</taxon>
    </lineage>
</organism>
<name>A0A6P2CX84_9BACT</name>
<dbReference type="GO" id="GO:0000160">
    <property type="term" value="P:phosphorelay signal transduction system"/>
    <property type="evidence" value="ECO:0007669"/>
    <property type="project" value="InterPro"/>
</dbReference>
<dbReference type="CDD" id="cd17557">
    <property type="entry name" value="REC_Rcp-like"/>
    <property type="match status" value="1"/>
</dbReference>
<dbReference type="PROSITE" id="PS50110">
    <property type="entry name" value="RESPONSE_REGULATORY"/>
    <property type="match status" value="1"/>
</dbReference>
<feature type="modified residue" description="4-aspartylphosphate" evidence="1">
    <location>
        <position position="67"/>
    </location>
</feature>
<reference evidence="3 4" key="1">
    <citation type="submission" date="2019-05" db="EMBL/GenBank/DDBJ databases">
        <authorList>
            <consortium name="Science for Life Laboratories"/>
        </authorList>
    </citation>
    <scope>NUCLEOTIDE SEQUENCE [LARGE SCALE GENOMIC DNA]</scope>
    <source>
        <strain evidence="3">Soil9</strain>
    </source>
</reference>
<keyword evidence="1" id="KW-0597">Phosphoprotein</keyword>
<dbReference type="AlphaFoldDB" id="A0A6P2CX84"/>
<dbReference type="RefSeq" id="WP_162667788.1">
    <property type="nucleotide sequence ID" value="NZ_LR593886.1"/>
</dbReference>
<dbReference type="Proteomes" id="UP000464178">
    <property type="component" value="Chromosome"/>
</dbReference>
<evidence type="ECO:0000313" key="4">
    <source>
        <dbReference type="Proteomes" id="UP000464178"/>
    </source>
</evidence>
<protein>
    <recommendedName>
        <fullName evidence="2">Response regulatory domain-containing protein</fullName>
    </recommendedName>
</protein>
<dbReference type="SUPFAM" id="SSF52172">
    <property type="entry name" value="CheY-like"/>
    <property type="match status" value="1"/>
</dbReference>
<evidence type="ECO:0000259" key="2">
    <source>
        <dbReference type="PROSITE" id="PS50110"/>
    </source>
</evidence>
<accession>A0A6P2CX84</accession>
<gene>
    <name evidence="3" type="ORF">SOIL9_47180</name>
</gene>
<dbReference type="InterPro" id="IPR001789">
    <property type="entry name" value="Sig_transdc_resp-reg_receiver"/>
</dbReference>